<dbReference type="Gene3D" id="3.90.79.10">
    <property type="entry name" value="Nucleoside Triphosphate Pyrophosphohydrolase"/>
    <property type="match status" value="1"/>
</dbReference>
<evidence type="ECO:0000256" key="11">
    <source>
        <dbReference type="ARBA" id="ARBA00038905"/>
    </source>
</evidence>
<sequence length="165" mass="17347">MPELKQVVGAAIVDDLGRPQSLLAARRTAPEAFAGMWEFPGGKVEPGESCEAALHRELAEELGIEVVLGTEVAGPLDQGWPLNPKAAMRVWLVQVKTGEPLPLQDHDELRWVPLRSGALAELPWIPADLPIVTAVLQAAAQPAAGSASSDPLAPYPGAVQDIGGN</sequence>
<feature type="domain" description="Nudix hydrolase" evidence="14">
    <location>
        <begin position="3"/>
        <end position="134"/>
    </location>
</feature>
<dbReference type="InterPro" id="IPR047127">
    <property type="entry name" value="MutT-like"/>
</dbReference>
<dbReference type="GO" id="GO:0008413">
    <property type="term" value="F:8-oxo-7,8-dihydroguanosine triphosphate pyrophosphatase activity"/>
    <property type="evidence" value="ECO:0007669"/>
    <property type="project" value="TreeGrafter"/>
</dbReference>
<dbReference type="GO" id="GO:0046872">
    <property type="term" value="F:metal ion binding"/>
    <property type="evidence" value="ECO:0007669"/>
    <property type="project" value="UniProtKB-KW"/>
</dbReference>
<dbReference type="GO" id="GO:0044715">
    <property type="term" value="F:8-oxo-dGDP phosphatase activity"/>
    <property type="evidence" value="ECO:0007669"/>
    <property type="project" value="TreeGrafter"/>
</dbReference>
<evidence type="ECO:0000313" key="15">
    <source>
        <dbReference type="EMBL" id="MCC3273171.1"/>
    </source>
</evidence>
<dbReference type="Pfam" id="PF00293">
    <property type="entry name" value="NUDIX"/>
    <property type="match status" value="1"/>
</dbReference>
<dbReference type="GO" id="GO:0044716">
    <property type="term" value="F:8-oxo-GDP phosphatase activity"/>
    <property type="evidence" value="ECO:0007669"/>
    <property type="project" value="TreeGrafter"/>
</dbReference>
<dbReference type="PROSITE" id="PS51462">
    <property type="entry name" value="NUDIX"/>
    <property type="match status" value="1"/>
</dbReference>
<dbReference type="PANTHER" id="PTHR47707:SF1">
    <property type="entry name" value="NUDIX HYDROLASE FAMILY PROTEIN"/>
    <property type="match status" value="1"/>
</dbReference>
<dbReference type="EMBL" id="JAJFZT010000006">
    <property type="protein sequence ID" value="MCC3273171.1"/>
    <property type="molecule type" value="Genomic_DNA"/>
</dbReference>
<evidence type="ECO:0000313" key="18">
    <source>
        <dbReference type="Proteomes" id="UP001155145"/>
    </source>
</evidence>
<evidence type="ECO:0000256" key="4">
    <source>
        <dbReference type="ARBA" id="ARBA00022705"/>
    </source>
</evidence>
<dbReference type="AlphaFoldDB" id="A0A9X1M8H1"/>
<evidence type="ECO:0000313" key="17">
    <source>
        <dbReference type="Proteomes" id="UP000829758"/>
    </source>
</evidence>
<keyword evidence="8" id="KW-0460">Magnesium</keyword>
<dbReference type="GO" id="GO:0035539">
    <property type="term" value="F:8-oxo-7,8-dihydrodeoxyguanosine triphosphate pyrophosphatase activity"/>
    <property type="evidence" value="ECO:0007669"/>
    <property type="project" value="UniProtKB-EC"/>
</dbReference>
<dbReference type="InterPro" id="IPR000086">
    <property type="entry name" value="NUDIX_hydrolase_dom"/>
</dbReference>
<keyword evidence="3" id="KW-0515">Mutator protein</keyword>
<evidence type="ECO:0000256" key="7">
    <source>
        <dbReference type="ARBA" id="ARBA00022801"/>
    </source>
</evidence>
<comment type="similarity">
    <text evidence="2 12">Belongs to the Nudix hydrolase family.</text>
</comment>
<proteinExistence type="inferred from homology"/>
<dbReference type="Proteomes" id="UP001155145">
    <property type="component" value="Unassembled WGS sequence"/>
</dbReference>
<dbReference type="PANTHER" id="PTHR47707">
    <property type="entry name" value="8-OXO-DGTP DIPHOSPHATASE"/>
    <property type="match status" value="1"/>
</dbReference>
<evidence type="ECO:0000256" key="3">
    <source>
        <dbReference type="ARBA" id="ARBA00022457"/>
    </source>
</evidence>
<keyword evidence="9" id="KW-0234">DNA repair</keyword>
<dbReference type="EC" id="3.6.1.55" evidence="11"/>
<reference evidence="15" key="1">
    <citation type="submission" date="2021-10" db="EMBL/GenBank/DDBJ databases">
        <title>Novel species in genus Arthrobacter.</title>
        <authorList>
            <person name="Liu Y."/>
        </authorList>
    </citation>
    <scope>NUCLEOTIDE SEQUENCE</scope>
    <source>
        <strain evidence="15">Zg-Y462</strain>
        <strain evidence="17">zg-Y462</strain>
    </source>
</reference>
<evidence type="ECO:0000256" key="12">
    <source>
        <dbReference type="RuleBase" id="RU003476"/>
    </source>
</evidence>
<evidence type="ECO:0000259" key="14">
    <source>
        <dbReference type="PROSITE" id="PS51462"/>
    </source>
</evidence>
<dbReference type="GO" id="GO:0006260">
    <property type="term" value="P:DNA replication"/>
    <property type="evidence" value="ECO:0007669"/>
    <property type="project" value="UniProtKB-KW"/>
</dbReference>
<dbReference type="RefSeq" id="WP_227929056.1">
    <property type="nucleotide sequence ID" value="NZ_CP094984.1"/>
</dbReference>
<dbReference type="Proteomes" id="UP000829758">
    <property type="component" value="Chromosome"/>
</dbReference>
<dbReference type="CDD" id="cd03425">
    <property type="entry name" value="NUDIX_MutT_NudA_like"/>
    <property type="match status" value="1"/>
</dbReference>
<comment type="catalytic activity">
    <reaction evidence="10">
        <text>8-oxo-dGTP + H2O = 8-oxo-dGMP + diphosphate + H(+)</text>
        <dbReference type="Rhea" id="RHEA:31575"/>
        <dbReference type="ChEBI" id="CHEBI:15377"/>
        <dbReference type="ChEBI" id="CHEBI:15378"/>
        <dbReference type="ChEBI" id="CHEBI:33019"/>
        <dbReference type="ChEBI" id="CHEBI:63224"/>
        <dbReference type="ChEBI" id="CHEBI:77896"/>
        <dbReference type="EC" id="3.6.1.55"/>
    </reaction>
</comment>
<dbReference type="InterPro" id="IPR015797">
    <property type="entry name" value="NUDIX_hydrolase-like_dom_sf"/>
</dbReference>
<keyword evidence="6" id="KW-0227">DNA damage</keyword>
<accession>A0A9X1M8H1</accession>
<gene>
    <name evidence="15" type="ORF">LJ755_10580</name>
    <name evidence="16" type="ORF">MUK71_06215</name>
</gene>
<dbReference type="InterPro" id="IPR020084">
    <property type="entry name" value="NUDIX_hydrolase_CS"/>
</dbReference>
<evidence type="ECO:0000313" key="16">
    <source>
        <dbReference type="EMBL" id="UON93618.1"/>
    </source>
</evidence>
<evidence type="ECO:0000256" key="10">
    <source>
        <dbReference type="ARBA" id="ARBA00035861"/>
    </source>
</evidence>
<evidence type="ECO:0000256" key="6">
    <source>
        <dbReference type="ARBA" id="ARBA00022763"/>
    </source>
</evidence>
<keyword evidence="17" id="KW-1185">Reference proteome</keyword>
<evidence type="ECO:0000256" key="1">
    <source>
        <dbReference type="ARBA" id="ARBA00001946"/>
    </source>
</evidence>
<dbReference type="PROSITE" id="PS00893">
    <property type="entry name" value="NUDIX_BOX"/>
    <property type="match status" value="1"/>
</dbReference>
<evidence type="ECO:0000256" key="5">
    <source>
        <dbReference type="ARBA" id="ARBA00022723"/>
    </source>
</evidence>
<keyword evidence="5" id="KW-0479">Metal-binding</keyword>
<evidence type="ECO:0000256" key="8">
    <source>
        <dbReference type="ARBA" id="ARBA00022842"/>
    </source>
</evidence>
<dbReference type="EMBL" id="CP094984">
    <property type="protein sequence ID" value="UON93618.1"/>
    <property type="molecule type" value="Genomic_DNA"/>
</dbReference>
<evidence type="ECO:0000256" key="13">
    <source>
        <dbReference type="SAM" id="MobiDB-lite"/>
    </source>
</evidence>
<dbReference type="InterPro" id="IPR020476">
    <property type="entry name" value="Nudix_hydrolase"/>
</dbReference>
<keyword evidence="4" id="KW-0235">DNA replication</keyword>
<organism evidence="15 18">
    <name type="scientific">Arthrobacter zhangbolii</name>
    <dbReference type="NCBI Taxonomy" id="2886936"/>
    <lineage>
        <taxon>Bacteria</taxon>
        <taxon>Bacillati</taxon>
        <taxon>Actinomycetota</taxon>
        <taxon>Actinomycetes</taxon>
        <taxon>Micrococcales</taxon>
        <taxon>Micrococcaceae</taxon>
        <taxon>Arthrobacter</taxon>
    </lineage>
</organism>
<feature type="region of interest" description="Disordered" evidence="13">
    <location>
        <begin position="143"/>
        <end position="165"/>
    </location>
</feature>
<evidence type="ECO:0000256" key="2">
    <source>
        <dbReference type="ARBA" id="ARBA00005582"/>
    </source>
</evidence>
<comment type="cofactor">
    <cofactor evidence="1">
        <name>Mg(2+)</name>
        <dbReference type="ChEBI" id="CHEBI:18420"/>
    </cofactor>
</comment>
<protein>
    <recommendedName>
        <fullName evidence="11">8-oxo-dGTP diphosphatase</fullName>
        <ecNumber evidence="11">3.6.1.55</ecNumber>
    </recommendedName>
</protein>
<dbReference type="PRINTS" id="PR00502">
    <property type="entry name" value="NUDIXFAMILY"/>
</dbReference>
<keyword evidence="7 12" id="KW-0378">Hydrolase</keyword>
<dbReference type="SUPFAM" id="SSF55811">
    <property type="entry name" value="Nudix"/>
    <property type="match status" value="1"/>
</dbReference>
<evidence type="ECO:0000256" key="9">
    <source>
        <dbReference type="ARBA" id="ARBA00023204"/>
    </source>
</evidence>
<dbReference type="GO" id="GO:0006281">
    <property type="term" value="P:DNA repair"/>
    <property type="evidence" value="ECO:0007669"/>
    <property type="project" value="UniProtKB-KW"/>
</dbReference>
<name>A0A9X1M8H1_9MICC</name>